<reference evidence="2 3" key="1">
    <citation type="journal article" date="2018" name="Genome Res.">
        <title>The genomic architecture and molecular evolution of ant odorant receptors.</title>
        <authorList>
            <person name="McKenzie S.K."/>
            <person name="Kronauer D.J.C."/>
        </authorList>
    </citation>
    <scope>NUCLEOTIDE SEQUENCE [LARGE SCALE GENOMIC DNA]</scope>
    <source>
        <strain evidence="2">Clonal line C1</strain>
    </source>
</reference>
<accession>A0A3L8E3I0</accession>
<feature type="transmembrane region" description="Helical" evidence="1">
    <location>
        <begin position="6"/>
        <end position="24"/>
    </location>
</feature>
<evidence type="ECO:0000313" key="2">
    <source>
        <dbReference type="EMBL" id="RLU27251.1"/>
    </source>
</evidence>
<proteinExistence type="predicted"/>
<dbReference type="Proteomes" id="UP000279307">
    <property type="component" value="Chromosome 1"/>
</dbReference>
<comment type="caution">
    <text evidence="2">The sequence shown here is derived from an EMBL/GenBank/DDBJ whole genome shotgun (WGS) entry which is preliminary data.</text>
</comment>
<keyword evidence="1" id="KW-0472">Membrane</keyword>
<keyword evidence="1" id="KW-1133">Transmembrane helix</keyword>
<gene>
    <name evidence="2" type="ORF">DMN91_001052</name>
</gene>
<protein>
    <submittedName>
        <fullName evidence="2">Uncharacterized protein</fullName>
    </submittedName>
</protein>
<evidence type="ECO:0000256" key="1">
    <source>
        <dbReference type="SAM" id="Phobius"/>
    </source>
</evidence>
<dbReference type="EMBL" id="QOIP01000001">
    <property type="protein sequence ID" value="RLU27251.1"/>
    <property type="molecule type" value="Genomic_DNA"/>
</dbReference>
<organism evidence="2 3">
    <name type="scientific">Ooceraea biroi</name>
    <name type="common">Clonal raider ant</name>
    <name type="synonym">Cerapachys biroi</name>
    <dbReference type="NCBI Taxonomy" id="2015173"/>
    <lineage>
        <taxon>Eukaryota</taxon>
        <taxon>Metazoa</taxon>
        <taxon>Ecdysozoa</taxon>
        <taxon>Arthropoda</taxon>
        <taxon>Hexapoda</taxon>
        <taxon>Insecta</taxon>
        <taxon>Pterygota</taxon>
        <taxon>Neoptera</taxon>
        <taxon>Endopterygota</taxon>
        <taxon>Hymenoptera</taxon>
        <taxon>Apocrita</taxon>
        <taxon>Aculeata</taxon>
        <taxon>Formicoidea</taxon>
        <taxon>Formicidae</taxon>
        <taxon>Dorylinae</taxon>
        <taxon>Ooceraea</taxon>
    </lineage>
</organism>
<keyword evidence="1" id="KW-0812">Transmembrane</keyword>
<name>A0A3L8E3I0_OOCBI</name>
<dbReference type="AlphaFoldDB" id="A0A3L8E3I0"/>
<evidence type="ECO:0000313" key="3">
    <source>
        <dbReference type="Proteomes" id="UP000279307"/>
    </source>
</evidence>
<sequence>MPQNFRIYWTVLSGNMFSALLATIRKPELMVSSKRAHFPRLQGLWPSWSLGEQSQIEHVILKNPPSLNPAVQGSSLTKVNVANAQNVPTGKLHLRLRPLLSLPTAMIDLVLRKMSSTTPQTTWWNTT</sequence>